<name>A0ACC3B0Y7_9EURO</name>
<keyword evidence="2" id="KW-1185">Reference proteome</keyword>
<reference evidence="1 2" key="1">
    <citation type="journal article" date="2023" name="ACS Omega">
        <title>Identification of the Neoaspergillic Acid Biosynthesis Gene Cluster by Establishing an In Vitro CRISPR-Ribonucleoprotein Genetic System in Aspergillus melleus.</title>
        <authorList>
            <person name="Yuan B."/>
            <person name="Grau M.F."/>
            <person name="Murata R.M."/>
            <person name="Torok T."/>
            <person name="Venkateswaran K."/>
            <person name="Stajich J.E."/>
            <person name="Wang C.C.C."/>
        </authorList>
    </citation>
    <scope>NUCLEOTIDE SEQUENCE [LARGE SCALE GENOMIC DNA]</scope>
    <source>
        <strain evidence="1 2">IMV 1140</strain>
    </source>
</reference>
<accession>A0ACC3B0Y7</accession>
<sequence length="539" mass="60447">MVDSGDHLPSFKMLISDEDRERKAEASIPGTYHVIVIPESFADLPEYTEGTLERDIGDQVSYPLLINGETSQACLVSAGDDPNVVILKTFRDTRRPSPAHRKCSAQPLDSDSQSSPIRTPSTTSSVQAIAHDNLQVWPEPENIDGLLHRHFRDVVWAQLIPETTMIDCPSGSYSLSRQGNGHNMDASQYYHPALAAVQAEPSGDDDLLSDEALLTHFLLLVYEVAAANLDGLHVQSYVTSRLLHIVHLRHSTYGIERYPFILWWVFYIDAYSLLGGTGTGEFAKAAIEDHLCPGADSFFCPSFSETSCLLYPEERDNLFMISCLHREVLALTVRSGLFAADLRKHPVSYPNTHLSARQGAEELRNQLRGLWFSPEMRFLIDNRHLLRKQLQYLLQQTLLLFHASFLFSFVGLWPEQRLAADLSAIKDEQEEMQHHAAMVLELAEDLGHGAQENHRHIIIFPVFLAGTAVTSSGLKIRAWELLSSLEEEELGYHASSTCHQLQLVYERQMQHTRNGPGEAPSVNWIGLLTEQGSAGVHYE</sequence>
<dbReference type="Proteomes" id="UP001177260">
    <property type="component" value="Unassembled WGS sequence"/>
</dbReference>
<organism evidence="1 2">
    <name type="scientific">Aspergillus melleus</name>
    <dbReference type="NCBI Taxonomy" id="138277"/>
    <lineage>
        <taxon>Eukaryota</taxon>
        <taxon>Fungi</taxon>
        <taxon>Dikarya</taxon>
        <taxon>Ascomycota</taxon>
        <taxon>Pezizomycotina</taxon>
        <taxon>Eurotiomycetes</taxon>
        <taxon>Eurotiomycetidae</taxon>
        <taxon>Eurotiales</taxon>
        <taxon>Aspergillaceae</taxon>
        <taxon>Aspergillus</taxon>
        <taxon>Aspergillus subgen. Circumdati</taxon>
    </lineage>
</organism>
<protein>
    <submittedName>
        <fullName evidence="1">Uncharacterized protein</fullName>
    </submittedName>
</protein>
<evidence type="ECO:0000313" key="1">
    <source>
        <dbReference type="EMBL" id="KAK1143794.1"/>
    </source>
</evidence>
<comment type="caution">
    <text evidence="1">The sequence shown here is derived from an EMBL/GenBank/DDBJ whole genome shotgun (WGS) entry which is preliminary data.</text>
</comment>
<dbReference type="EMBL" id="JAOPJF010000036">
    <property type="protein sequence ID" value="KAK1143794.1"/>
    <property type="molecule type" value="Genomic_DNA"/>
</dbReference>
<evidence type="ECO:0000313" key="2">
    <source>
        <dbReference type="Proteomes" id="UP001177260"/>
    </source>
</evidence>
<gene>
    <name evidence="1" type="ORF">N8T08_006045</name>
</gene>
<proteinExistence type="predicted"/>